<dbReference type="PROSITE" id="PS00486">
    <property type="entry name" value="DNA_MISMATCH_REPAIR_2"/>
    <property type="match status" value="1"/>
</dbReference>
<reference evidence="8 9" key="1">
    <citation type="journal article" date="2017" name="Environ. Microbiol.">
        <title>Decay of the glycolytic pathway and adaptation to intranuclear parasitism within Enterocytozoonidae microsporidia.</title>
        <authorList>
            <person name="Wiredu Boakye D."/>
            <person name="Jaroenlak P."/>
            <person name="Prachumwat A."/>
            <person name="Williams T.A."/>
            <person name="Bateman K.S."/>
            <person name="Itsathitphaisarn O."/>
            <person name="Sritunyalucksana K."/>
            <person name="Paszkiewicz K.H."/>
            <person name="Moore K.A."/>
            <person name="Stentiford G.D."/>
            <person name="Williams B.A."/>
        </authorList>
    </citation>
    <scope>NUCLEOTIDE SEQUENCE [LARGE SCALE GENOMIC DNA]</scope>
    <source>
        <strain evidence="8 9">GB1</strain>
    </source>
</reference>
<evidence type="ECO:0000256" key="4">
    <source>
        <dbReference type="ARBA" id="ARBA00022840"/>
    </source>
</evidence>
<keyword evidence="2" id="KW-0547">Nucleotide-binding</keyword>
<comment type="caution">
    <text evidence="8">The sequence shown here is derived from an EMBL/GenBank/DDBJ whole genome shotgun (WGS) entry which is preliminary data.</text>
</comment>
<evidence type="ECO:0000259" key="7">
    <source>
        <dbReference type="PROSITE" id="PS00486"/>
    </source>
</evidence>
<dbReference type="SUPFAM" id="SSF52540">
    <property type="entry name" value="P-loop containing nucleoside triphosphate hydrolases"/>
    <property type="match status" value="1"/>
</dbReference>
<evidence type="ECO:0000256" key="3">
    <source>
        <dbReference type="ARBA" id="ARBA00022763"/>
    </source>
</evidence>
<dbReference type="PANTHER" id="PTHR11361">
    <property type="entry name" value="DNA MISMATCH REPAIR PROTEIN MUTS FAMILY MEMBER"/>
    <property type="match status" value="1"/>
</dbReference>
<dbReference type="AlphaFoldDB" id="A0A1Y1SAL8"/>
<evidence type="ECO:0000313" key="9">
    <source>
        <dbReference type="Proteomes" id="UP000192639"/>
    </source>
</evidence>
<dbReference type="Pfam" id="PF01624">
    <property type="entry name" value="MutS_I"/>
    <property type="match status" value="1"/>
</dbReference>
<dbReference type="InterPro" id="IPR016151">
    <property type="entry name" value="DNA_mismatch_repair_MutS_N"/>
</dbReference>
<dbReference type="GO" id="GO:0005524">
    <property type="term" value="F:ATP binding"/>
    <property type="evidence" value="ECO:0007669"/>
    <property type="project" value="UniProtKB-KW"/>
</dbReference>
<dbReference type="Pfam" id="PF05190">
    <property type="entry name" value="MutS_IV"/>
    <property type="match status" value="1"/>
</dbReference>
<dbReference type="Pfam" id="PF05192">
    <property type="entry name" value="MutS_III"/>
    <property type="match status" value="1"/>
</dbReference>
<keyword evidence="9" id="KW-1185">Reference proteome</keyword>
<dbReference type="OrthoDB" id="10252754at2759"/>
<evidence type="ECO:0000256" key="5">
    <source>
        <dbReference type="ARBA" id="ARBA00023125"/>
    </source>
</evidence>
<dbReference type="InterPro" id="IPR045076">
    <property type="entry name" value="MutS"/>
</dbReference>
<feature type="region of interest" description="Disordered" evidence="6">
    <location>
        <begin position="1"/>
        <end position="28"/>
    </location>
</feature>
<dbReference type="GO" id="GO:0140664">
    <property type="term" value="F:ATP-dependent DNA damage sensor activity"/>
    <property type="evidence" value="ECO:0007669"/>
    <property type="project" value="InterPro"/>
</dbReference>
<comment type="similarity">
    <text evidence="1">Belongs to the DNA mismatch repair MutS family.</text>
</comment>
<evidence type="ECO:0000256" key="1">
    <source>
        <dbReference type="ARBA" id="ARBA00006271"/>
    </source>
</evidence>
<dbReference type="Gene3D" id="3.40.1170.10">
    <property type="entry name" value="DNA repair protein MutS, domain I"/>
    <property type="match status" value="1"/>
</dbReference>
<dbReference type="Pfam" id="PF00488">
    <property type="entry name" value="MutS_V"/>
    <property type="match status" value="1"/>
</dbReference>
<name>A0A1Y1SAL8_9MICR</name>
<dbReference type="InterPro" id="IPR036187">
    <property type="entry name" value="DNA_mismatch_repair_MutS_sf"/>
</dbReference>
<dbReference type="InterPro" id="IPR027417">
    <property type="entry name" value="P-loop_NTPase"/>
</dbReference>
<dbReference type="InterPro" id="IPR007696">
    <property type="entry name" value="DNA_mismatch_repair_MutS_core"/>
</dbReference>
<protein>
    <submittedName>
        <fullName evidence="8">DNA mismatch repair protein Msh6</fullName>
    </submittedName>
</protein>
<dbReference type="GO" id="GO:0006298">
    <property type="term" value="P:mismatch repair"/>
    <property type="evidence" value="ECO:0007669"/>
    <property type="project" value="InterPro"/>
</dbReference>
<keyword evidence="5" id="KW-0238">DNA-binding</keyword>
<dbReference type="VEuPathDB" id="MicrosporidiaDB:ECANGB1_2438"/>
<dbReference type="Gene3D" id="1.10.1420.10">
    <property type="match status" value="2"/>
</dbReference>
<dbReference type="Gene3D" id="3.40.50.300">
    <property type="entry name" value="P-loop containing nucleotide triphosphate hydrolases"/>
    <property type="match status" value="1"/>
</dbReference>
<sequence>MHKKKQNKNEMIREAAKKRKEDVKSGKIDLSRTMEDQFKYMYSIGDTMTSQFDKSEPSNFSEGSLIEETFINVENIENTPKTEDQVTSPVSHSHYSYLITSNDNTEEPSGARYSFLTNPKDKNGVNQGDDGYDPTTLYVPEDAMKTFTPFERQFWEIKRGLFDTVLFFKKGNFYELYENDADLGRKLFDLRVVERAYMRMAGVPIHTYDVWAHKFLNAGYKVARVDERENSLAKKMREKKTSAKKEKVLQRFLTEVVTPATVYNCDHMNSPLPFYIAVLLSNALCHSPETCSGDYHYSVLLYDASVNTLYSKSVCDNFNMDKIRTIFAQNEIREILTNCVNLKWIQSKITQVSRSEANYDHKFKFDHMAEQDCFEVLFEYFKILKREGVFESATLNTITKESNVMQLDAATIQNMDLLVNNFDKTAKYSLIEKINHCSTPFGSRKLHRWILSPLTNQKLIEERRRHSDAMGCYDTTVLVMKLRELGDLERLGCRLKQKKVTLDNLRQFINKLTKTVELLRFIGEKDTLGIFKPDYFIKNLTDKLDAFTLSYKVTDDAIEPVNESDELFTHVAERVEIENQLENERKKFEEEFKIPTKFVHKMKDIFQIEVEMDAFEWIPTKHKSELEIFSKTKNAIRFFTKSTTKLVQKYKEIDELIFQSSNTVLSRAVSLFNTDFLLINELIDYLATFDCSLSFHLFNRANPSFSRPVFIENGPIQIESMTSPIYTEFIENDFKPIHPVVLLTGPNMGGKSTFLRSVCLNIILAQMGLNVACSLLRLPVFDQIFTRIGASDSLAKNESTFMVEMNECSKVLQNATERSFVIMDELGRGTSTRDGTAIARAVLEHLKRKQCTVLFSTHYHSLVKLVESVHKYSVQYTIENDQIIFLYKIEEGVSEESHGIYVAKLAGVPDVILERAKSIRKDLIN</sequence>
<dbReference type="InterPro" id="IPR000432">
    <property type="entry name" value="DNA_mismatch_repair_MutS_C"/>
</dbReference>
<gene>
    <name evidence="8" type="ORF">ECANGB1_2438</name>
</gene>
<feature type="compositionally biased region" description="Basic and acidic residues" evidence="6">
    <location>
        <begin position="7"/>
        <end position="28"/>
    </location>
</feature>
<dbReference type="GO" id="GO:0030983">
    <property type="term" value="F:mismatched DNA binding"/>
    <property type="evidence" value="ECO:0007669"/>
    <property type="project" value="InterPro"/>
</dbReference>
<evidence type="ECO:0000256" key="6">
    <source>
        <dbReference type="SAM" id="MobiDB-lite"/>
    </source>
</evidence>
<dbReference type="PIRSF" id="PIRSF037677">
    <property type="entry name" value="DNA_mis_repair_Msh6"/>
    <property type="match status" value="1"/>
</dbReference>
<dbReference type="InterPro" id="IPR017261">
    <property type="entry name" value="DNA_mismatch_repair_MutS/MSH"/>
</dbReference>
<dbReference type="Proteomes" id="UP000192639">
    <property type="component" value="Unassembled WGS sequence"/>
</dbReference>
<dbReference type="InterPro" id="IPR007861">
    <property type="entry name" value="DNA_mismatch_repair_MutS_clamp"/>
</dbReference>
<feature type="domain" description="DNA mismatch repair proteins mutS family" evidence="7">
    <location>
        <begin position="819"/>
        <end position="835"/>
    </location>
</feature>
<dbReference type="SUPFAM" id="SSF55271">
    <property type="entry name" value="DNA repair protein MutS, domain I"/>
    <property type="match status" value="1"/>
</dbReference>
<accession>A0A1Y1SAL8</accession>
<keyword evidence="3" id="KW-0227">DNA damage</keyword>
<dbReference type="SMART" id="SM00534">
    <property type="entry name" value="MUTSac"/>
    <property type="match status" value="1"/>
</dbReference>
<dbReference type="SMART" id="SM00533">
    <property type="entry name" value="MUTSd"/>
    <property type="match status" value="1"/>
</dbReference>
<dbReference type="PANTHER" id="PTHR11361:SF148">
    <property type="entry name" value="DNA MISMATCH REPAIR PROTEIN MSH6"/>
    <property type="match status" value="1"/>
</dbReference>
<evidence type="ECO:0000313" key="8">
    <source>
        <dbReference type="EMBL" id="ORD95081.1"/>
    </source>
</evidence>
<organism evidence="8 9">
    <name type="scientific">Enterospora canceri</name>
    <dbReference type="NCBI Taxonomy" id="1081671"/>
    <lineage>
        <taxon>Eukaryota</taxon>
        <taxon>Fungi</taxon>
        <taxon>Fungi incertae sedis</taxon>
        <taxon>Microsporidia</taxon>
        <taxon>Enterocytozoonidae</taxon>
        <taxon>Enterospora</taxon>
    </lineage>
</organism>
<proteinExistence type="inferred from homology"/>
<evidence type="ECO:0000256" key="2">
    <source>
        <dbReference type="ARBA" id="ARBA00022741"/>
    </source>
</evidence>
<dbReference type="GO" id="GO:0032301">
    <property type="term" value="C:MutSalpha complex"/>
    <property type="evidence" value="ECO:0007669"/>
    <property type="project" value="TreeGrafter"/>
</dbReference>
<dbReference type="SUPFAM" id="SSF48334">
    <property type="entry name" value="DNA repair protein MutS, domain III"/>
    <property type="match status" value="1"/>
</dbReference>
<dbReference type="InterPro" id="IPR007695">
    <property type="entry name" value="DNA_mismatch_repair_MutS-lik_N"/>
</dbReference>
<dbReference type="EMBL" id="LWDP01000003">
    <property type="protein sequence ID" value="ORD95081.1"/>
    <property type="molecule type" value="Genomic_DNA"/>
</dbReference>
<keyword evidence="4" id="KW-0067">ATP-binding</keyword>